<evidence type="ECO:0000313" key="4">
    <source>
        <dbReference type="Proteomes" id="UP000594262"/>
    </source>
</evidence>
<reference evidence="3" key="1">
    <citation type="submission" date="2021-01" db="UniProtKB">
        <authorList>
            <consortium name="EnsemblMetazoa"/>
        </authorList>
    </citation>
    <scope>IDENTIFICATION</scope>
</reference>
<keyword evidence="4" id="KW-1185">Reference proteome</keyword>
<feature type="domain" description="UPF0547" evidence="2">
    <location>
        <begin position="20"/>
        <end position="42"/>
    </location>
</feature>
<dbReference type="Proteomes" id="UP000594262">
    <property type="component" value="Unplaced"/>
</dbReference>
<name>A0A7M5V627_9CNID</name>
<protein>
    <recommendedName>
        <fullName evidence="2">UPF0547 domain-containing protein</fullName>
    </recommendedName>
</protein>
<accession>A0A7M5V627</accession>
<evidence type="ECO:0000313" key="3">
    <source>
        <dbReference type="EnsemblMetazoa" id="CLYHEMP008183.1"/>
    </source>
</evidence>
<dbReference type="Pfam" id="PF10571">
    <property type="entry name" value="UPF0547"/>
    <property type="match status" value="1"/>
</dbReference>
<dbReference type="AlphaFoldDB" id="A0A7M5V627"/>
<feature type="region of interest" description="Disordered" evidence="1">
    <location>
        <begin position="93"/>
        <end position="150"/>
    </location>
</feature>
<evidence type="ECO:0000256" key="1">
    <source>
        <dbReference type="SAM" id="MobiDB-lite"/>
    </source>
</evidence>
<sequence>MADKIITAPKITEKGFIAMKICPECTKRIGVASKSCAHCGHIMQKKKSEVKERNGTINASRRKGDIKKIMDDLHKNDDYDAVTFFYHKTKRKSCRKRRRKRKKRISDIDIDTGRDSDNDSDRDRDDDSDRDRDDDSDRDSNRDHRDGIRN</sequence>
<proteinExistence type="predicted"/>
<dbReference type="InterPro" id="IPR018886">
    <property type="entry name" value="UPF0547"/>
</dbReference>
<organism evidence="3 4">
    <name type="scientific">Clytia hemisphaerica</name>
    <dbReference type="NCBI Taxonomy" id="252671"/>
    <lineage>
        <taxon>Eukaryota</taxon>
        <taxon>Metazoa</taxon>
        <taxon>Cnidaria</taxon>
        <taxon>Hydrozoa</taxon>
        <taxon>Hydroidolina</taxon>
        <taxon>Leptothecata</taxon>
        <taxon>Obeliida</taxon>
        <taxon>Clytiidae</taxon>
        <taxon>Clytia</taxon>
    </lineage>
</organism>
<evidence type="ECO:0000259" key="2">
    <source>
        <dbReference type="Pfam" id="PF10571"/>
    </source>
</evidence>
<feature type="compositionally biased region" description="Basic residues" evidence="1">
    <location>
        <begin position="93"/>
        <end position="104"/>
    </location>
</feature>
<dbReference type="EnsemblMetazoa" id="CLYHEMT008183.1">
    <property type="protein sequence ID" value="CLYHEMP008183.1"/>
    <property type="gene ID" value="CLYHEMG008183"/>
</dbReference>
<feature type="compositionally biased region" description="Basic and acidic residues" evidence="1">
    <location>
        <begin position="105"/>
        <end position="150"/>
    </location>
</feature>